<evidence type="ECO:0000313" key="1">
    <source>
        <dbReference type="EMBL" id="PAV13648.1"/>
    </source>
</evidence>
<dbReference type="EMBL" id="LMVP01000068">
    <property type="protein sequence ID" value="PAV13648.1"/>
    <property type="molecule type" value="Genomic_DNA"/>
</dbReference>
<proteinExistence type="predicted"/>
<keyword evidence="2" id="KW-1185">Reference proteome</keyword>
<gene>
    <name evidence="1" type="ORF">ASJ81_03705</name>
</gene>
<evidence type="ECO:0000313" key="2">
    <source>
        <dbReference type="Proteomes" id="UP000218164"/>
    </source>
</evidence>
<dbReference type="AlphaFoldDB" id="A0A2A2HWF9"/>
<reference evidence="1 2" key="1">
    <citation type="journal article" date="2017" name="BMC Genomics">
        <title>Genomic analysis of methanogenic archaea reveals a shift towards energy conservation.</title>
        <authorList>
            <person name="Gilmore S.P."/>
            <person name="Henske J.K."/>
            <person name="Sexton J.A."/>
            <person name="Solomon K.V."/>
            <person name="Seppala S."/>
            <person name="Yoo J.I."/>
            <person name="Huyett L.M."/>
            <person name="Pressman A."/>
            <person name="Cogan J.Z."/>
            <person name="Kivenson V."/>
            <person name="Peng X."/>
            <person name="Tan Y."/>
            <person name="Valentine D.L."/>
            <person name="O'Malley M.A."/>
        </authorList>
    </citation>
    <scope>NUCLEOTIDE SEQUENCE [LARGE SCALE GENOMIC DNA]</scope>
    <source>
        <strain evidence="1 2">MC-15</strain>
    </source>
</reference>
<sequence length="61" mass="7065">MGFLRRTEQEIHFTCVLSKTYLDHPILPSQISSKKTNLLDNLLAQNKNLLIFTPCNEISFE</sequence>
<dbReference type="Proteomes" id="UP000218164">
    <property type="component" value="Unassembled WGS sequence"/>
</dbReference>
<comment type="caution">
    <text evidence="1">The sequence shown here is derived from an EMBL/GenBank/DDBJ whole genome shotgun (WGS) entry which is preliminary data.</text>
</comment>
<protein>
    <submittedName>
        <fullName evidence="1">Uncharacterized protein</fullName>
    </submittedName>
</protein>
<accession>A0A2A2HWF9</accession>
<organism evidence="1 2">
    <name type="scientific">Methanosarcina spelaei</name>
    <dbReference type="NCBI Taxonomy" id="1036679"/>
    <lineage>
        <taxon>Archaea</taxon>
        <taxon>Methanobacteriati</taxon>
        <taxon>Methanobacteriota</taxon>
        <taxon>Stenosarchaea group</taxon>
        <taxon>Methanomicrobia</taxon>
        <taxon>Methanosarcinales</taxon>
        <taxon>Methanosarcinaceae</taxon>
        <taxon>Methanosarcina</taxon>
    </lineage>
</organism>
<name>A0A2A2HWF9_9EURY</name>